<dbReference type="InterPro" id="IPR003374">
    <property type="entry name" value="ApbE-like_sf"/>
</dbReference>
<feature type="binding site" evidence="12">
    <location>
        <position position="323"/>
    </location>
    <ligand>
        <name>Mg(2+)</name>
        <dbReference type="ChEBI" id="CHEBI:18420"/>
    </ligand>
</feature>
<name>A0A3E1K580_9GAMM</name>
<keyword evidence="7 11" id="KW-0274">FAD</keyword>
<evidence type="ECO:0000256" key="6">
    <source>
        <dbReference type="ARBA" id="ARBA00022723"/>
    </source>
</evidence>
<dbReference type="InterPro" id="IPR024932">
    <property type="entry name" value="ApbE"/>
</dbReference>
<gene>
    <name evidence="14" type="ORF">DZC52_14610</name>
</gene>
<accession>A0A3E1K580</accession>
<protein>
    <recommendedName>
        <fullName evidence="3 11">FAD:protein FMN transferase</fullName>
        <ecNumber evidence="2 11">2.7.1.180</ecNumber>
    </recommendedName>
    <alternativeName>
        <fullName evidence="9 11">Flavin transferase</fullName>
    </alternativeName>
</protein>
<comment type="catalytic activity">
    <reaction evidence="10 11">
        <text>L-threonyl-[protein] + FAD = FMN-L-threonyl-[protein] + AMP + H(+)</text>
        <dbReference type="Rhea" id="RHEA:36847"/>
        <dbReference type="Rhea" id="RHEA-COMP:11060"/>
        <dbReference type="Rhea" id="RHEA-COMP:11061"/>
        <dbReference type="ChEBI" id="CHEBI:15378"/>
        <dbReference type="ChEBI" id="CHEBI:30013"/>
        <dbReference type="ChEBI" id="CHEBI:57692"/>
        <dbReference type="ChEBI" id="CHEBI:74257"/>
        <dbReference type="ChEBI" id="CHEBI:456215"/>
        <dbReference type="EC" id="2.7.1.180"/>
    </reaction>
</comment>
<dbReference type="PANTHER" id="PTHR30040">
    <property type="entry name" value="THIAMINE BIOSYNTHESIS LIPOPROTEIN APBE"/>
    <property type="match status" value="1"/>
</dbReference>
<dbReference type="Pfam" id="PF02424">
    <property type="entry name" value="ApbE"/>
    <property type="match status" value="1"/>
</dbReference>
<dbReference type="Proteomes" id="UP000260351">
    <property type="component" value="Unassembled WGS sequence"/>
</dbReference>
<keyword evidence="5 11" id="KW-0808">Transferase</keyword>
<comment type="similarity">
    <text evidence="1 11">Belongs to the ApbE family.</text>
</comment>
<dbReference type="EMBL" id="QUZK01000052">
    <property type="protein sequence ID" value="RFF29169.1"/>
    <property type="molecule type" value="Genomic_DNA"/>
</dbReference>
<feature type="binding site" evidence="12">
    <location>
        <position position="210"/>
    </location>
    <ligand>
        <name>Mg(2+)</name>
        <dbReference type="ChEBI" id="CHEBI:18420"/>
    </ligand>
</feature>
<comment type="caution">
    <text evidence="14">The sequence shown here is derived from an EMBL/GenBank/DDBJ whole genome shotgun (WGS) entry which is preliminary data.</text>
</comment>
<keyword evidence="4 11" id="KW-0285">Flavoprotein</keyword>
<evidence type="ECO:0000256" key="5">
    <source>
        <dbReference type="ARBA" id="ARBA00022679"/>
    </source>
</evidence>
<organism evidence="14 15">
    <name type="scientific">Wenzhouxiangella sediminis</name>
    <dbReference type="NCBI Taxonomy" id="1792836"/>
    <lineage>
        <taxon>Bacteria</taxon>
        <taxon>Pseudomonadati</taxon>
        <taxon>Pseudomonadota</taxon>
        <taxon>Gammaproteobacteria</taxon>
        <taxon>Chromatiales</taxon>
        <taxon>Wenzhouxiangellaceae</taxon>
        <taxon>Wenzhouxiangella</taxon>
    </lineage>
</organism>
<evidence type="ECO:0000256" key="11">
    <source>
        <dbReference type="PIRNR" id="PIRNR006268"/>
    </source>
</evidence>
<dbReference type="GO" id="GO:0016740">
    <property type="term" value="F:transferase activity"/>
    <property type="evidence" value="ECO:0007669"/>
    <property type="project" value="UniProtKB-UniRule"/>
</dbReference>
<evidence type="ECO:0000313" key="15">
    <source>
        <dbReference type="Proteomes" id="UP000260351"/>
    </source>
</evidence>
<reference evidence="14 15" key="1">
    <citation type="submission" date="2018-08" db="EMBL/GenBank/DDBJ databases">
        <title>Wenzhouxiangella salilacus sp. nov., a novel bacterium isolated from a saline lake in Xinjiang Province, China.</title>
        <authorList>
            <person name="Han S."/>
        </authorList>
    </citation>
    <scope>NUCLEOTIDE SEQUENCE [LARGE SCALE GENOMIC DNA]</scope>
    <source>
        <strain evidence="14 15">XDB06</strain>
    </source>
</reference>
<evidence type="ECO:0000256" key="2">
    <source>
        <dbReference type="ARBA" id="ARBA00011955"/>
    </source>
</evidence>
<evidence type="ECO:0000256" key="8">
    <source>
        <dbReference type="ARBA" id="ARBA00022842"/>
    </source>
</evidence>
<evidence type="ECO:0000256" key="4">
    <source>
        <dbReference type="ARBA" id="ARBA00022630"/>
    </source>
</evidence>
<comment type="cofactor">
    <cofactor evidence="12">
        <name>Mg(2+)</name>
        <dbReference type="ChEBI" id="CHEBI:18420"/>
    </cofactor>
    <cofactor evidence="12">
        <name>Mn(2+)</name>
        <dbReference type="ChEBI" id="CHEBI:29035"/>
    </cofactor>
    <text evidence="12">Magnesium. Can also use manganese.</text>
</comment>
<dbReference type="OrthoDB" id="9778595at2"/>
<dbReference type="Gene3D" id="3.10.520.10">
    <property type="entry name" value="ApbE-like domains"/>
    <property type="match status" value="1"/>
</dbReference>
<evidence type="ECO:0000256" key="13">
    <source>
        <dbReference type="SAM" id="MobiDB-lite"/>
    </source>
</evidence>
<evidence type="ECO:0000256" key="3">
    <source>
        <dbReference type="ARBA" id="ARBA00016337"/>
    </source>
</evidence>
<evidence type="ECO:0000256" key="10">
    <source>
        <dbReference type="ARBA" id="ARBA00048540"/>
    </source>
</evidence>
<evidence type="ECO:0000256" key="12">
    <source>
        <dbReference type="PIRSR" id="PIRSR006268-2"/>
    </source>
</evidence>
<evidence type="ECO:0000313" key="14">
    <source>
        <dbReference type="EMBL" id="RFF29169.1"/>
    </source>
</evidence>
<keyword evidence="6 11" id="KW-0479">Metal-binding</keyword>
<dbReference type="PIRSF" id="PIRSF006268">
    <property type="entry name" value="ApbE"/>
    <property type="match status" value="1"/>
</dbReference>
<dbReference type="GO" id="GO:0046872">
    <property type="term" value="F:metal ion binding"/>
    <property type="evidence" value="ECO:0007669"/>
    <property type="project" value="UniProtKB-UniRule"/>
</dbReference>
<keyword evidence="15" id="KW-1185">Reference proteome</keyword>
<evidence type="ECO:0000256" key="9">
    <source>
        <dbReference type="ARBA" id="ARBA00031306"/>
    </source>
</evidence>
<feature type="region of interest" description="Disordered" evidence="13">
    <location>
        <begin position="1"/>
        <end position="33"/>
    </location>
</feature>
<keyword evidence="8 11" id="KW-0460">Magnesium</keyword>
<dbReference type="PANTHER" id="PTHR30040:SF2">
    <property type="entry name" value="FAD:PROTEIN FMN TRANSFERASE"/>
    <property type="match status" value="1"/>
</dbReference>
<evidence type="ECO:0000256" key="7">
    <source>
        <dbReference type="ARBA" id="ARBA00022827"/>
    </source>
</evidence>
<dbReference type="EC" id="2.7.1.180" evidence="2 11"/>
<proteinExistence type="inferred from homology"/>
<feature type="binding site" evidence="12">
    <location>
        <position position="327"/>
    </location>
    <ligand>
        <name>Mg(2+)</name>
        <dbReference type="ChEBI" id="CHEBI:18420"/>
    </ligand>
</feature>
<dbReference type="SUPFAM" id="SSF143631">
    <property type="entry name" value="ApbE-like"/>
    <property type="match status" value="1"/>
</dbReference>
<sequence>MDHGGETPTRRQPRSLDASRRLAPSGARPGESIPLTGKPLRILALLPLLALLAACGGETDIRRHRIAVFGTETTLTIRSSGTVDTAAVVTRVDRELQRLHRDWHAWEPGMLGEINRAIAAGNPIALSPQAVRVIEEAAQLERRSGGRFNPAIGRLLALWGFHASSLPEGPPPPSDEIERLVALSPSMSDLDIRDGTLTSRNPAVQLDFGAYLKGLAVERALQILAEAGIEHAIVNAGGDLGAIGRRGHRPWRAAVAHPDGEGGRYLGTVEVNPGEFVFTSGNYRRYRQHEGVRHGHILDPRDGYPADHVSSVTVIHGDGGEADAAATALAVAGTEEWPVVAAGLGVDAVLRVEADGSITATTAMASRVTWQGRPGKIRVVSLP</sequence>
<dbReference type="AlphaFoldDB" id="A0A3E1K580"/>
<evidence type="ECO:0000256" key="1">
    <source>
        <dbReference type="ARBA" id="ARBA00008282"/>
    </source>
</evidence>